<sequence>MEIEMKKVKSHVLVLSYPSTGHTNPMLQFSKNIASRGLLVTFVTFSYNHHKVIQAKEFLQWLKLPIQFECIPDSLPQDHSLDSNISSVVFQHMNNNFDGSELEQLIQRLNASGNAPPVRCIVYNPFLPWGRKVAQKMNISHAMFWTQSTAVFNIYHHFYKGETWDSRKITESVSVAIPSLPELKLGDLPLSFTSTVHKLQNYLHQMDGLSDVSWVLGNTFYELEPETIDYLTSRMGVPFRSIGPCIPSAFLDGRNPHDAQVGADPWKATDTVKEWLDRKPPSSVVYIAFGSITILSAQQISELALGIQCSRQNFLWVIRPLPGHEDIGEFFPAGFVEETKGRGLVVNWCVQLEVLSHPSVAAFMSHCGWNSTLEALSLGIPVLTLGVWTDQTTNSKFLADVWMTGVRMRKQEDGTVGREEIERCMRMAVDKTSQAGEELRKNALKWKELAKTAMSEGGSSDVNLNEFVNGVVAKAMQSSSSVPH</sequence>
<dbReference type="CAZy" id="GT1">
    <property type="family name" value="Glycosyltransferase Family 1"/>
</dbReference>
<dbReference type="EMBL" id="EF677370">
    <property type="protein sequence ID" value="ABR17196.1"/>
    <property type="molecule type" value="mRNA"/>
</dbReference>
<dbReference type="GO" id="GO:0080043">
    <property type="term" value="F:quercetin 3-O-glucosyltransferase activity"/>
    <property type="evidence" value="ECO:0007669"/>
    <property type="project" value="TreeGrafter"/>
</dbReference>
<dbReference type="GO" id="GO:0080044">
    <property type="term" value="F:quercetin 7-O-glucosyltransferase activity"/>
    <property type="evidence" value="ECO:0007669"/>
    <property type="project" value="TreeGrafter"/>
</dbReference>
<evidence type="ECO:0008006" key="5">
    <source>
        <dbReference type="Google" id="ProtNLM"/>
    </source>
</evidence>
<dbReference type="PANTHER" id="PTHR11926">
    <property type="entry name" value="GLUCOSYL/GLUCURONOSYL TRANSFERASES"/>
    <property type="match status" value="1"/>
</dbReference>
<dbReference type="Pfam" id="PF00201">
    <property type="entry name" value="UDPGT"/>
    <property type="match status" value="1"/>
</dbReference>
<organism evidence="4">
    <name type="scientific">Picea sitchensis</name>
    <name type="common">Sitka spruce</name>
    <name type="synonym">Pinus sitchensis</name>
    <dbReference type="NCBI Taxonomy" id="3332"/>
    <lineage>
        <taxon>Eukaryota</taxon>
        <taxon>Viridiplantae</taxon>
        <taxon>Streptophyta</taxon>
        <taxon>Embryophyta</taxon>
        <taxon>Tracheophyta</taxon>
        <taxon>Spermatophyta</taxon>
        <taxon>Pinopsida</taxon>
        <taxon>Pinidae</taxon>
        <taxon>Conifers I</taxon>
        <taxon>Pinales</taxon>
        <taxon>Pinaceae</taxon>
        <taxon>Picea</taxon>
    </lineage>
</organism>
<dbReference type="CDD" id="cd03784">
    <property type="entry name" value="GT1_Gtf-like"/>
    <property type="match status" value="1"/>
</dbReference>
<dbReference type="AlphaFoldDB" id="B8LNG6"/>
<keyword evidence="2" id="KW-0328">Glycosyltransferase</keyword>
<evidence type="ECO:0000256" key="2">
    <source>
        <dbReference type="ARBA" id="ARBA00022676"/>
    </source>
</evidence>
<reference evidence="4" key="1">
    <citation type="submission" date="2007-06" db="EMBL/GenBank/DDBJ databases">
        <title>Full length cDNA sequences from Sitka Spruce (Picea sitchensis).</title>
        <authorList>
            <person name="Ralph S.G."/>
            <person name="Chun H.E."/>
            <person name="Liao N."/>
            <person name="Ali J."/>
            <person name="Reid K."/>
            <person name="Kolosova N."/>
            <person name="Cooper N."/>
            <person name="Cullis C."/>
            <person name="Jancsik S."/>
            <person name="Moore R."/>
            <person name="Mayo M."/>
            <person name="Wagner S."/>
            <person name="Holt R.A."/>
            <person name="Jones S.J.M."/>
            <person name="Marra M.A."/>
            <person name="Ritland C.E."/>
            <person name="Ritland K."/>
            <person name="Bohlmann J."/>
        </authorList>
    </citation>
    <scope>NUCLEOTIDE SEQUENCE</scope>
    <source>
        <tissue evidence="4">Green portion of the leader tissue</tissue>
    </source>
</reference>
<evidence type="ECO:0000256" key="3">
    <source>
        <dbReference type="ARBA" id="ARBA00022679"/>
    </source>
</evidence>
<dbReference type="PANTHER" id="PTHR11926:SF1494">
    <property type="entry name" value="FLAVONOL 3-O-GLUCOSYLTRANSFERASE UGT76E12-RELATED"/>
    <property type="match status" value="1"/>
</dbReference>
<evidence type="ECO:0000256" key="1">
    <source>
        <dbReference type="ARBA" id="ARBA00009995"/>
    </source>
</evidence>
<dbReference type="SUPFAM" id="SSF53756">
    <property type="entry name" value="UDP-Glycosyltransferase/glycogen phosphorylase"/>
    <property type="match status" value="1"/>
</dbReference>
<comment type="similarity">
    <text evidence="1">Belongs to the UDP-glycosyltransferase family.</text>
</comment>
<accession>B8LNG6</accession>
<dbReference type="InterPro" id="IPR002213">
    <property type="entry name" value="UDP_glucos_trans"/>
</dbReference>
<protein>
    <recommendedName>
        <fullName evidence="5">Glycosyltransferase</fullName>
    </recommendedName>
</protein>
<proteinExistence type="evidence at transcript level"/>
<dbReference type="FunFam" id="3.40.50.2000:FF:000078">
    <property type="entry name" value="Glycosyltransferase"/>
    <property type="match status" value="1"/>
</dbReference>
<keyword evidence="3" id="KW-0808">Transferase</keyword>
<dbReference type="Gene3D" id="3.40.50.2000">
    <property type="entry name" value="Glycogen Phosphorylase B"/>
    <property type="match status" value="2"/>
</dbReference>
<name>B8LNG6_PICSI</name>
<evidence type="ECO:0000313" key="4">
    <source>
        <dbReference type="EMBL" id="ABR17196.1"/>
    </source>
</evidence>
<dbReference type="OMA" id="MNISHAM"/>